<dbReference type="RefSeq" id="WP_069189086.1">
    <property type="nucleotide sequence ID" value="NZ_FLYE01000034.1"/>
</dbReference>
<dbReference type="InterPro" id="IPR013517">
    <property type="entry name" value="FG-GAP"/>
</dbReference>
<evidence type="ECO:0000313" key="2">
    <source>
        <dbReference type="EMBL" id="SCA57019.1"/>
    </source>
</evidence>
<proteinExistence type="predicted"/>
<accession>A0A1C3RIC4</accession>
<dbReference type="OrthoDB" id="58662at2"/>
<dbReference type="InterPro" id="IPR028994">
    <property type="entry name" value="Integrin_alpha_N"/>
</dbReference>
<dbReference type="Pfam" id="PF13517">
    <property type="entry name" value="FG-GAP_3"/>
    <property type="match status" value="1"/>
</dbReference>
<keyword evidence="3" id="KW-1185">Reference proteome</keyword>
<evidence type="ECO:0000256" key="1">
    <source>
        <dbReference type="ARBA" id="ARBA00022729"/>
    </source>
</evidence>
<evidence type="ECO:0000313" key="3">
    <source>
        <dbReference type="Proteomes" id="UP000231658"/>
    </source>
</evidence>
<dbReference type="Proteomes" id="UP000231658">
    <property type="component" value="Unassembled WGS sequence"/>
</dbReference>
<gene>
    <name evidence="2" type="ORF">MTBPR1_40042</name>
</gene>
<sequence length="257" mass="28457">MPIFLLAFVMTFLAVPVWAADIVSTRFALLTDRYDHCVLGDCIEYGAVEAVLDDGRILSYRLDENSVFEDVEPRLVPMGLNGRKAILVVRSYQNKGAALALLDQRGGKLVIAAESEPIGLRYRWQNPIGVGDFDRDRKLEIATVITPHIGGRLTLYERQGNKLVEDVQTQSFSNHKMGSSQLDLHEVIDWNKDGIMDIVVPDMSRGELQVLSFVGAKTQVIDKRSFSGTIGGPIVASETGLLVGLEDGNQESWPYPH</sequence>
<reference evidence="2 3" key="1">
    <citation type="submission" date="2016-07" db="EMBL/GenBank/DDBJ databases">
        <authorList>
            <person name="Lefevre C.T."/>
        </authorList>
    </citation>
    <scope>NUCLEOTIDE SEQUENCE [LARGE SCALE GENOMIC DNA]</scope>
    <source>
        <strain evidence="2">PR1</strain>
    </source>
</reference>
<organism evidence="2 3">
    <name type="scientific">Candidatus Terasakiella magnetica</name>
    <dbReference type="NCBI Taxonomy" id="1867952"/>
    <lineage>
        <taxon>Bacteria</taxon>
        <taxon>Pseudomonadati</taxon>
        <taxon>Pseudomonadota</taxon>
        <taxon>Alphaproteobacteria</taxon>
        <taxon>Rhodospirillales</taxon>
        <taxon>Terasakiellaceae</taxon>
        <taxon>Terasakiella</taxon>
    </lineage>
</organism>
<name>A0A1C3RIC4_9PROT</name>
<evidence type="ECO:0008006" key="4">
    <source>
        <dbReference type="Google" id="ProtNLM"/>
    </source>
</evidence>
<protein>
    <recommendedName>
        <fullName evidence="4">FG-GAP repeat protein</fullName>
    </recommendedName>
</protein>
<dbReference type="SUPFAM" id="SSF69318">
    <property type="entry name" value="Integrin alpha N-terminal domain"/>
    <property type="match status" value="1"/>
</dbReference>
<keyword evidence="1" id="KW-0732">Signal</keyword>
<dbReference type="AlphaFoldDB" id="A0A1C3RIC4"/>
<dbReference type="EMBL" id="FLYE01000034">
    <property type="protein sequence ID" value="SCA57019.1"/>
    <property type="molecule type" value="Genomic_DNA"/>
</dbReference>
<dbReference type="STRING" id="1867952.MTBPR1_40042"/>